<dbReference type="PRINTS" id="PR00368">
    <property type="entry name" value="FADPNR"/>
</dbReference>
<feature type="domain" description="Pyridine nucleotide-disulphide oxidoreductase dimerisation" evidence="11">
    <location>
        <begin position="360"/>
        <end position="468"/>
    </location>
</feature>
<evidence type="ECO:0000256" key="7">
    <source>
        <dbReference type="PIRSR" id="PIRSR000350-2"/>
    </source>
</evidence>
<dbReference type="GO" id="GO:0005829">
    <property type="term" value="C:cytosol"/>
    <property type="evidence" value="ECO:0007669"/>
    <property type="project" value="TreeGrafter"/>
</dbReference>
<dbReference type="Pfam" id="PF07992">
    <property type="entry name" value="Pyr_redox_2"/>
    <property type="match status" value="1"/>
</dbReference>
<evidence type="ECO:0000313" key="13">
    <source>
        <dbReference type="EMBL" id="ALE16219.1"/>
    </source>
</evidence>
<dbReference type="PANTHER" id="PTHR42737">
    <property type="entry name" value="GLUTATHIONE REDUCTASE"/>
    <property type="match status" value="1"/>
</dbReference>
<keyword evidence="8" id="KW-0520">NAD</keyword>
<evidence type="ECO:0000259" key="11">
    <source>
        <dbReference type="Pfam" id="PF02852"/>
    </source>
</evidence>
<evidence type="ECO:0000313" key="14">
    <source>
        <dbReference type="Proteomes" id="UP000057938"/>
    </source>
</evidence>
<dbReference type="PRINTS" id="PR00411">
    <property type="entry name" value="PNDRDTASEI"/>
</dbReference>
<dbReference type="Pfam" id="PF02852">
    <property type="entry name" value="Pyr_redox_dim"/>
    <property type="match status" value="1"/>
</dbReference>
<evidence type="ECO:0000256" key="3">
    <source>
        <dbReference type="ARBA" id="ARBA00022827"/>
    </source>
</evidence>
<dbReference type="Proteomes" id="UP000057938">
    <property type="component" value="Chromosome"/>
</dbReference>
<dbReference type="Gene3D" id="3.30.390.30">
    <property type="match status" value="1"/>
</dbReference>
<dbReference type="GO" id="GO:0050660">
    <property type="term" value="F:flavin adenine dinucleotide binding"/>
    <property type="evidence" value="ECO:0007669"/>
    <property type="project" value="InterPro"/>
</dbReference>
<dbReference type="PROSITE" id="PS00076">
    <property type="entry name" value="PYRIDINE_REDOX_1"/>
    <property type="match status" value="1"/>
</dbReference>
<evidence type="ECO:0000256" key="1">
    <source>
        <dbReference type="ARBA" id="ARBA00007532"/>
    </source>
</evidence>
<feature type="binding site" evidence="8">
    <location>
        <position position="324"/>
    </location>
    <ligand>
        <name>FAD</name>
        <dbReference type="ChEBI" id="CHEBI:57692"/>
    </ligand>
</feature>
<name>A0A0M5KYC7_9SPHN</name>
<dbReference type="PATRIC" id="fig|361183.4.peg.898"/>
<evidence type="ECO:0000256" key="2">
    <source>
        <dbReference type="ARBA" id="ARBA00022630"/>
    </source>
</evidence>
<dbReference type="InterPro" id="IPR012999">
    <property type="entry name" value="Pyr_OxRdtase_I_AS"/>
</dbReference>
<dbReference type="InterPro" id="IPR004099">
    <property type="entry name" value="Pyr_nucl-diS_OxRdtase_dimer"/>
</dbReference>
<dbReference type="GO" id="GO:0034599">
    <property type="term" value="P:cellular response to oxidative stress"/>
    <property type="evidence" value="ECO:0007669"/>
    <property type="project" value="TreeGrafter"/>
</dbReference>
<dbReference type="STRING" id="361183.AMC99_00916"/>
<dbReference type="GO" id="GO:0004362">
    <property type="term" value="F:glutathione-disulfide reductase (NADPH) activity"/>
    <property type="evidence" value="ECO:0007669"/>
    <property type="project" value="UniProtKB-EC"/>
</dbReference>
<evidence type="ECO:0000256" key="9">
    <source>
        <dbReference type="PIRSR" id="PIRSR000350-4"/>
    </source>
</evidence>
<keyword evidence="8" id="KW-0547">Nucleotide-binding</keyword>
<dbReference type="GO" id="GO:0006749">
    <property type="term" value="P:glutathione metabolic process"/>
    <property type="evidence" value="ECO:0007669"/>
    <property type="project" value="TreeGrafter"/>
</dbReference>
<dbReference type="AlphaFoldDB" id="A0A0M5KYC7"/>
<keyword evidence="6 10" id="KW-0676">Redox-active center</keyword>
<evidence type="ECO:0000256" key="10">
    <source>
        <dbReference type="RuleBase" id="RU003691"/>
    </source>
</evidence>
<feature type="binding site" evidence="8">
    <location>
        <begin position="195"/>
        <end position="202"/>
    </location>
    <ligand>
        <name>NAD(+)</name>
        <dbReference type="ChEBI" id="CHEBI:57540"/>
    </ligand>
</feature>
<dbReference type="NCBIfam" id="NF004776">
    <property type="entry name" value="PRK06116.1"/>
    <property type="match status" value="1"/>
</dbReference>
<proteinExistence type="inferred from homology"/>
<accession>A0A0M5KYC7</accession>
<comment type="similarity">
    <text evidence="1 10">Belongs to the class-I pyridine nucleotide-disulfide oxidoreductase family.</text>
</comment>
<keyword evidence="3 8" id="KW-0274">FAD</keyword>
<feature type="domain" description="FAD/NAD(P)-binding" evidence="12">
    <location>
        <begin position="27"/>
        <end position="339"/>
    </location>
</feature>
<dbReference type="EC" id="1.8.1.7" evidence="13"/>
<evidence type="ECO:0000256" key="6">
    <source>
        <dbReference type="ARBA" id="ARBA00023284"/>
    </source>
</evidence>
<feature type="binding site" evidence="8">
    <location>
        <position position="283"/>
    </location>
    <ligand>
        <name>NAD(+)</name>
        <dbReference type="ChEBI" id="CHEBI:57540"/>
    </ligand>
</feature>
<dbReference type="InterPro" id="IPR036188">
    <property type="entry name" value="FAD/NAD-bd_sf"/>
</dbReference>
<dbReference type="InterPro" id="IPR016156">
    <property type="entry name" value="FAD/NAD-linked_Rdtase_dimer_sf"/>
</dbReference>
<comment type="cofactor">
    <cofactor evidence="8">
        <name>FAD</name>
        <dbReference type="ChEBI" id="CHEBI:57692"/>
    </cofactor>
    <text evidence="8">Binds 1 FAD per subunit.</text>
</comment>
<feature type="disulfide bond" description="Redox-active" evidence="9">
    <location>
        <begin position="63"/>
        <end position="68"/>
    </location>
</feature>
<dbReference type="PIRSF" id="PIRSF000350">
    <property type="entry name" value="Mercury_reductase_MerA"/>
    <property type="match status" value="1"/>
</dbReference>
<dbReference type="PANTHER" id="PTHR42737:SF2">
    <property type="entry name" value="GLUTATHIONE REDUCTASE"/>
    <property type="match status" value="1"/>
</dbReference>
<dbReference type="SUPFAM" id="SSF51905">
    <property type="entry name" value="FAD/NAD(P)-binding domain"/>
    <property type="match status" value="1"/>
</dbReference>
<dbReference type="GO" id="GO:0045454">
    <property type="term" value="P:cell redox homeostasis"/>
    <property type="evidence" value="ECO:0007669"/>
    <property type="project" value="InterPro"/>
</dbReference>
<evidence type="ECO:0000256" key="8">
    <source>
        <dbReference type="PIRSR" id="PIRSR000350-3"/>
    </source>
</evidence>
<dbReference type="Gene3D" id="3.50.50.60">
    <property type="entry name" value="FAD/NAD(P)-binding domain"/>
    <property type="match status" value="2"/>
</dbReference>
<dbReference type="InterPro" id="IPR001100">
    <property type="entry name" value="Pyr_nuc-diS_OxRdtase"/>
</dbReference>
<dbReference type="SUPFAM" id="SSF55424">
    <property type="entry name" value="FAD/NAD-linked reductases, dimerisation (C-terminal) domain"/>
    <property type="match status" value="1"/>
</dbReference>
<evidence type="ECO:0000259" key="12">
    <source>
        <dbReference type="Pfam" id="PF07992"/>
    </source>
</evidence>
<sequence>MAVGILDTNRHIARLTGDPHMAEYDFDLFTIGAGSGGVRASRVAAAHGARVAIAEEYRVGGTCVIRGCVPKKMLVYGAHFAEDLEDCEQFGWKIEGKKFDWKVLRDNVLADVDRLEGAYTDTLENHDVTIFHERAEITGDHEVTLAGGRKITAERILIATGARPRMPECQGAEHAISSNEAFHLDELPKKVIIAGGGYIANEFAGIFNEFGSDVHIVNRGDTLLRSYDEAVRDRLLQISTMKGIKFRFNTTFEYIKPCEEGGYFVKLSDSDEEKADLVMFAVGRVPNTEGLGLDKVGVELGENGEIKVDRFSKTSVDYIYAVGDVTDRVQLTPVAIREGQAFADSVFGGGDPYAVDHSCIPSAVFSHPPIAAVGMTEGEAKNKLGSVKVYLSDFRPMKNVLAGRSERSLMKMICDGENGKIVGIHMIAPEAPEMMQAAAIAVKAGLTKADFDATTAIHPTMAEELVLMR</sequence>
<dbReference type="EMBL" id="CP012669">
    <property type="protein sequence ID" value="ALE16219.1"/>
    <property type="molecule type" value="Genomic_DNA"/>
</dbReference>
<protein>
    <submittedName>
        <fullName evidence="13">Glutathione reductase</fullName>
        <ecNumber evidence="13">1.8.1.7</ecNumber>
    </submittedName>
</protein>
<keyword evidence="14" id="KW-1185">Reference proteome</keyword>
<dbReference type="InterPro" id="IPR023753">
    <property type="entry name" value="FAD/NAD-binding_dom"/>
</dbReference>
<dbReference type="KEGG" id="aep:AMC99_00916"/>
<feature type="active site" description="Proton acceptor" evidence="7">
    <location>
        <position position="458"/>
    </location>
</feature>
<keyword evidence="5" id="KW-1015">Disulfide bond</keyword>
<gene>
    <name evidence="13" type="ORF">AMC99_00916</name>
</gene>
<evidence type="ECO:0000256" key="5">
    <source>
        <dbReference type="ARBA" id="ARBA00023157"/>
    </source>
</evidence>
<organism evidence="13 14">
    <name type="scientific">Altererythrobacter epoxidivorans</name>
    <dbReference type="NCBI Taxonomy" id="361183"/>
    <lineage>
        <taxon>Bacteria</taxon>
        <taxon>Pseudomonadati</taxon>
        <taxon>Pseudomonadota</taxon>
        <taxon>Alphaproteobacteria</taxon>
        <taxon>Sphingomonadales</taxon>
        <taxon>Erythrobacteraceae</taxon>
        <taxon>Altererythrobacter</taxon>
    </lineage>
</organism>
<evidence type="ECO:0000256" key="4">
    <source>
        <dbReference type="ARBA" id="ARBA00023002"/>
    </source>
</evidence>
<feature type="binding site" evidence="8">
    <location>
        <position position="72"/>
    </location>
    <ligand>
        <name>FAD</name>
        <dbReference type="ChEBI" id="CHEBI:57692"/>
    </ligand>
</feature>
<reference evidence="13 14" key="1">
    <citation type="submission" date="2015-09" db="EMBL/GenBank/DDBJ databases">
        <title>Complete genome sequence of a benzo[a]pyrene-degrading bacterium Altererythrobacter epoxidivorans CGMCC 1.7731T.</title>
        <authorList>
            <person name="Li Z."/>
            <person name="Cheng H."/>
            <person name="Huo Y."/>
            <person name="Xu X."/>
        </authorList>
    </citation>
    <scope>NUCLEOTIDE SEQUENCE [LARGE SCALE GENOMIC DNA]</scope>
    <source>
        <strain evidence="13 14">CGMCC 1.7731</strain>
    </source>
</reference>
<keyword evidence="4 10" id="KW-0560">Oxidoreductase</keyword>
<dbReference type="InterPro" id="IPR046952">
    <property type="entry name" value="GSHR/TRXR-like"/>
</dbReference>
<keyword evidence="2 10" id="KW-0285">Flavoprotein</keyword>